<sequence>MNKKILAAAVIACLSTGAFAKSHHHEHHERHWNHEQQQRHVDRDERRDERNRPDQHVRDNGRDAYNQYHSDIDKNRPY</sequence>
<gene>
    <name evidence="3" type="ORF">CBA19CS42_34105</name>
</gene>
<dbReference type="EMBL" id="BPUS01000025">
    <property type="protein sequence ID" value="GJH29659.1"/>
    <property type="molecule type" value="Genomic_DNA"/>
</dbReference>
<dbReference type="Proteomes" id="UP001055111">
    <property type="component" value="Unassembled WGS sequence"/>
</dbReference>
<feature type="compositionally biased region" description="Basic and acidic residues" evidence="1">
    <location>
        <begin position="32"/>
        <end position="62"/>
    </location>
</feature>
<evidence type="ECO:0000313" key="4">
    <source>
        <dbReference type="Proteomes" id="UP001055111"/>
    </source>
</evidence>
<name>A0AA37II24_9BURK</name>
<keyword evidence="2" id="KW-0732">Signal</keyword>
<evidence type="ECO:0000256" key="1">
    <source>
        <dbReference type="SAM" id="MobiDB-lite"/>
    </source>
</evidence>
<evidence type="ECO:0000256" key="2">
    <source>
        <dbReference type="SAM" id="SignalP"/>
    </source>
</evidence>
<feature type="chain" id="PRO_5041344288" description="Lipoprotein" evidence="2">
    <location>
        <begin position="21"/>
        <end position="78"/>
    </location>
</feature>
<feature type="signal peptide" evidence="2">
    <location>
        <begin position="1"/>
        <end position="20"/>
    </location>
</feature>
<organism evidence="3 4">
    <name type="scientific">Caballeronia novacaledonica</name>
    <dbReference type="NCBI Taxonomy" id="1544861"/>
    <lineage>
        <taxon>Bacteria</taxon>
        <taxon>Pseudomonadati</taxon>
        <taxon>Pseudomonadota</taxon>
        <taxon>Betaproteobacteria</taxon>
        <taxon>Burkholderiales</taxon>
        <taxon>Burkholderiaceae</taxon>
        <taxon>Caballeronia</taxon>
    </lineage>
</organism>
<proteinExistence type="predicted"/>
<accession>A0AA37II24</accession>
<protein>
    <recommendedName>
        <fullName evidence="5">Lipoprotein</fullName>
    </recommendedName>
</protein>
<evidence type="ECO:0000313" key="3">
    <source>
        <dbReference type="EMBL" id="GJH29659.1"/>
    </source>
</evidence>
<dbReference type="RefSeq" id="WP_238217104.1">
    <property type="nucleotide sequence ID" value="NZ_BPUS01000025.1"/>
</dbReference>
<feature type="compositionally biased region" description="Basic residues" evidence="1">
    <location>
        <begin position="21"/>
        <end position="31"/>
    </location>
</feature>
<evidence type="ECO:0008006" key="5">
    <source>
        <dbReference type="Google" id="ProtNLM"/>
    </source>
</evidence>
<comment type="caution">
    <text evidence="3">The sequence shown here is derived from an EMBL/GenBank/DDBJ whole genome shotgun (WGS) entry which is preliminary data.</text>
</comment>
<reference evidence="3" key="1">
    <citation type="submission" date="2022-09" db="EMBL/GenBank/DDBJ databases">
        <title>Isolation and characterization of 3-chlorobenzoate degrading bacteria from soils in Shizuoka.</title>
        <authorList>
            <person name="Ifat A."/>
            <person name="Ogawa N."/>
            <person name="Kimbara K."/>
            <person name="Moriuchi R."/>
            <person name="Dohra H."/>
            <person name="Shintani M."/>
        </authorList>
    </citation>
    <scope>NUCLEOTIDE SEQUENCE</scope>
    <source>
        <strain evidence="3">19CS4-2</strain>
    </source>
</reference>
<dbReference type="AlphaFoldDB" id="A0AA37II24"/>
<feature type="region of interest" description="Disordered" evidence="1">
    <location>
        <begin position="20"/>
        <end position="78"/>
    </location>
</feature>